<protein>
    <submittedName>
        <fullName evidence="3">Uncharacterized protein</fullName>
    </submittedName>
</protein>
<keyword evidence="2" id="KW-0732">Signal</keyword>
<gene>
    <name evidence="3" type="ORF">HG543_47465</name>
</gene>
<comment type="caution">
    <text evidence="3">The sequence shown here is derived from an EMBL/GenBank/DDBJ whole genome shotgun (WGS) entry which is preliminary data.</text>
</comment>
<evidence type="ECO:0000313" key="3">
    <source>
        <dbReference type="EMBL" id="NMO22447.1"/>
    </source>
</evidence>
<feature type="chain" id="PRO_5032946945" evidence="2">
    <location>
        <begin position="25"/>
        <end position="181"/>
    </location>
</feature>
<proteinExistence type="predicted"/>
<organism evidence="3 4">
    <name type="scientific">Pyxidicoccus fallax</name>
    <dbReference type="NCBI Taxonomy" id="394095"/>
    <lineage>
        <taxon>Bacteria</taxon>
        <taxon>Pseudomonadati</taxon>
        <taxon>Myxococcota</taxon>
        <taxon>Myxococcia</taxon>
        <taxon>Myxococcales</taxon>
        <taxon>Cystobacterineae</taxon>
        <taxon>Myxococcaceae</taxon>
        <taxon>Pyxidicoccus</taxon>
    </lineage>
</organism>
<evidence type="ECO:0000313" key="4">
    <source>
        <dbReference type="Proteomes" id="UP000518300"/>
    </source>
</evidence>
<name>A0A848LWJ5_9BACT</name>
<accession>A0A848LWJ5</accession>
<evidence type="ECO:0000256" key="1">
    <source>
        <dbReference type="SAM" id="MobiDB-lite"/>
    </source>
</evidence>
<feature type="non-terminal residue" evidence="3">
    <location>
        <position position="181"/>
    </location>
</feature>
<feature type="signal peptide" evidence="2">
    <location>
        <begin position="1"/>
        <end position="24"/>
    </location>
</feature>
<evidence type="ECO:0000256" key="2">
    <source>
        <dbReference type="SAM" id="SignalP"/>
    </source>
</evidence>
<dbReference type="EMBL" id="JABBJJ010000424">
    <property type="protein sequence ID" value="NMO22447.1"/>
    <property type="molecule type" value="Genomic_DNA"/>
</dbReference>
<dbReference type="RefSeq" id="WP_169351589.1">
    <property type="nucleotide sequence ID" value="NZ_JABBJJ010000424.1"/>
</dbReference>
<sequence>MLRARFVRLFVLAAILALPGIARAQIVVGLHPAQGKLDPKVLSDVEGLIASGVRSSDRRRGTFILRGPVPLKASCAPKATTECLAALGRGGAIIYAEAAMDDGMVSVTMSLVTGKQQRTSPVNFRFAPGFLDLRPAHYAVEQLEKRLAELMSPPVASREVREGAQAPSKQAEARPVPPPQP</sequence>
<dbReference type="AlphaFoldDB" id="A0A848LWJ5"/>
<reference evidence="3 4" key="1">
    <citation type="submission" date="2020-04" db="EMBL/GenBank/DDBJ databases">
        <title>Draft genome of Pyxidicoccus fallax type strain.</title>
        <authorList>
            <person name="Whitworth D.E."/>
        </authorList>
    </citation>
    <scope>NUCLEOTIDE SEQUENCE [LARGE SCALE GENOMIC DNA]</scope>
    <source>
        <strain evidence="3 4">DSM 14698</strain>
    </source>
</reference>
<keyword evidence="4" id="KW-1185">Reference proteome</keyword>
<feature type="region of interest" description="Disordered" evidence="1">
    <location>
        <begin position="154"/>
        <end position="181"/>
    </location>
</feature>
<dbReference type="Proteomes" id="UP000518300">
    <property type="component" value="Unassembled WGS sequence"/>
</dbReference>